<dbReference type="Proteomes" id="UP000054549">
    <property type="component" value="Unassembled WGS sequence"/>
</dbReference>
<dbReference type="EMBL" id="KN818537">
    <property type="protein sequence ID" value="KIL55277.1"/>
    <property type="molecule type" value="Genomic_DNA"/>
</dbReference>
<name>A0A0C2W2F5_AMAMK</name>
<evidence type="ECO:0000313" key="3">
    <source>
        <dbReference type="Proteomes" id="UP000054549"/>
    </source>
</evidence>
<evidence type="ECO:0000256" key="1">
    <source>
        <dbReference type="SAM" id="MobiDB-lite"/>
    </source>
</evidence>
<sequence length="607" mass="67103">MRRGYAGAGGNRGYGNVSGSGRNVGTETAPSLPTLPSTDPDSSDDEEDVTAAAAVELELEMDLLDSWVGEGEGQPELEEMERPFSAVITDQLRSATLGHLLAHQRTFEELFPPNFFLSELSNIRLSSFSDTESADSLFDPAGPNHAVLQPLQAKLRQALGVEQARKGTSSREVFERSQEYLASLLVCIYTMTAVPPRTFQAVDFRYASDAQALVRNFRLVEGSQGVFVNPKQFRHSGKRAGTGCRDNRLWLLPPQVTLSLILYLGLIRPVELALAERDSRFHANHPSLQAMKTHVFCNPERRATSKVWSADDAEALLKLRSPLAMEGQAHRLVYAEMIDRYFPHILDRMEGTRVLDNQSQHSSRTAAHHYAVERLQSASGLHFTAREKHMVICQAMHAFMYLVKPIHGLEPTKRLEPGGPQQLGQACFSSDIREGYTLDLARDLILQQYASGGLTADCISVDSQKRYTRRSFLYCHQEDVPQDATTTTSRLGDGTLIQVVRTMYGGPLTGAEELDEVLSLLSSGSVLNSFEGLIGFPPPPPAFPPSLQIMAALSEWFTGHLTPCDGRILLCDPSWQKLVQSVRDELAEHVGKHAAQLDGLLNCLSRF</sequence>
<reference evidence="2 3" key="1">
    <citation type="submission" date="2014-04" db="EMBL/GenBank/DDBJ databases">
        <title>Evolutionary Origins and Diversification of the Mycorrhizal Mutualists.</title>
        <authorList>
            <consortium name="DOE Joint Genome Institute"/>
            <consortium name="Mycorrhizal Genomics Consortium"/>
            <person name="Kohler A."/>
            <person name="Kuo A."/>
            <person name="Nagy L.G."/>
            <person name="Floudas D."/>
            <person name="Copeland A."/>
            <person name="Barry K.W."/>
            <person name="Cichocki N."/>
            <person name="Veneault-Fourrey C."/>
            <person name="LaButti K."/>
            <person name="Lindquist E.A."/>
            <person name="Lipzen A."/>
            <person name="Lundell T."/>
            <person name="Morin E."/>
            <person name="Murat C."/>
            <person name="Riley R."/>
            <person name="Ohm R."/>
            <person name="Sun H."/>
            <person name="Tunlid A."/>
            <person name="Henrissat B."/>
            <person name="Grigoriev I.V."/>
            <person name="Hibbett D.S."/>
            <person name="Martin F."/>
        </authorList>
    </citation>
    <scope>NUCLEOTIDE SEQUENCE [LARGE SCALE GENOMIC DNA]</scope>
    <source>
        <strain evidence="2 3">Koide BX008</strain>
    </source>
</reference>
<dbReference type="InParanoid" id="A0A0C2W2F5"/>
<protein>
    <submittedName>
        <fullName evidence="2">Uncharacterized protein</fullName>
    </submittedName>
</protein>
<proteinExistence type="predicted"/>
<feature type="region of interest" description="Disordered" evidence="1">
    <location>
        <begin position="1"/>
        <end position="49"/>
    </location>
</feature>
<evidence type="ECO:0000313" key="2">
    <source>
        <dbReference type="EMBL" id="KIL55277.1"/>
    </source>
</evidence>
<keyword evidence="3" id="KW-1185">Reference proteome</keyword>
<accession>A0A0C2W2F5</accession>
<dbReference type="OrthoDB" id="3070594at2759"/>
<organism evidence="2 3">
    <name type="scientific">Amanita muscaria (strain Koide BX008)</name>
    <dbReference type="NCBI Taxonomy" id="946122"/>
    <lineage>
        <taxon>Eukaryota</taxon>
        <taxon>Fungi</taxon>
        <taxon>Dikarya</taxon>
        <taxon>Basidiomycota</taxon>
        <taxon>Agaricomycotina</taxon>
        <taxon>Agaricomycetes</taxon>
        <taxon>Agaricomycetidae</taxon>
        <taxon>Agaricales</taxon>
        <taxon>Pluteineae</taxon>
        <taxon>Amanitaceae</taxon>
        <taxon>Amanita</taxon>
    </lineage>
</organism>
<feature type="compositionally biased region" description="Low complexity" evidence="1">
    <location>
        <begin position="19"/>
        <end position="40"/>
    </location>
</feature>
<feature type="compositionally biased region" description="Gly residues" evidence="1">
    <location>
        <begin position="1"/>
        <end position="18"/>
    </location>
</feature>
<dbReference type="HOGENOM" id="CLU_449741_0_0_1"/>
<dbReference type="AlphaFoldDB" id="A0A0C2W2F5"/>
<gene>
    <name evidence="2" type="ORF">M378DRAFT_18075</name>
</gene>